<dbReference type="STRING" id="671144.I4Y9L3"/>
<dbReference type="CDD" id="cd06662">
    <property type="entry name" value="SURF1"/>
    <property type="match status" value="1"/>
</dbReference>
<accession>I4Y9L3</accession>
<keyword evidence="3 5" id="KW-1133">Transmembrane helix</keyword>
<reference evidence="6 7" key="1">
    <citation type="journal article" date="2012" name="Fungal Genet. Biol.">
        <title>The genome of the xerotolerant mold Wallemia sebi reveals adaptations to osmotic stress and suggests cryptic sexual reproduction.</title>
        <authorList>
            <person name="Padamsee M."/>
            <person name="Kumar T.K.A."/>
            <person name="Riley R."/>
            <person name="Binder M."/>
            <person name="Boyd A."/>
            <person name="Calvo A.M."/>
            <person name="Furukawa K."/>
            <person name="Hesse C."/>
            <person name="Hohmann S."/>
            <person name="James T.Y."/>
            <person name="LaButti K."/>
            <person name="Lapidus A."/>
            <person name="Lindquist E."/>
            <person name="Lucas S."/>
            <person name="Miller K."/>
            <person name="Shantappa S."/>
            <person name="Grigoriev I.V."/>
            <person name="Hibbett D.S."/>
            <person name="McLaughlin D.J."/>
            <person name="Spatafora J.W."/>
            <person name="Aime M.C."/>
        </authorList>
    </citation>
    <scope>NUCLEOTIDE SEQUENCE [LARGE SCALE GENOMIC DNA]</scope>
    <source>
        <strain evidence="7">ATCC MYA-4683 / CBS 633.66</strain>
    </source>
</reference>
<keyword evidence="5" id="KW-0999">Mitochondrion inner membrane</keyword>
<proteinExistence type="inferred from homology"/>
<evidence type="ECO:0000256" key="3">
    <source>
        <dbReference type="ARBA" id="ARBA00022989"/>
    </source>
</evidence>
<dbReference type="GO" id="GO:0005743">
    <property type="term" value="C:mitochondrial inner membrane"/>
    <property type="evidence" value="ECO:0007669"/>
    <property type="project" value="UniProtKB-SubCell"/>
</dbReference>
<keyword evidence="7" id="KW-1185">Reference proteome</keyword>
<name>I4Y9L3_WALMC</name>
<dbReference type="PANTHER" id="PTHR23427">
    <property type="entry name" value="SURFEIT LOCUS PROTEIN"/>
    <property type="match status" value="1"/>
</dbReference>
<evidence type="ECO:0000313" key="6">
    <source>
        <dbReference type="EMBL" id="EIM20655.1"/>
    </source>
</evidence>
<evidence type="ECO:0000256" key="4">
    <source>
        <dbReference type="ARBA" id="ARBA00023136"/>
    </source>
</evidence>
<evidence type="ECO:0000256" key="2">
    <source>
        <dbReference type="ARBA" id="ARBA00022692"/>
    </source>
</evidence>
<dbReference type="GO" id="GO:0033617">
    <property type="term" value="P:mitochondrial respiratory chain complex IV assembly"/>
    <property type="evidence" value="ECO:0007669"/>
    <property type="project" value="TreeGrafter"/>
</dbReference>
<keyword evidence="2 5" id="KW-0812">Transmembrane</keyword>
<comment type="subcellular location">
    <subcellularLocation>
        <location evidence="1">Membrane</location>
    </subcellularLocation>
    <subcellularLocation>
        <location evidence="5">Mitochondrion inner membrane</location>
        <topology evidence="5">Multi-pass membrane protein</topology>
    </subcellularLocation>
</comment>
<evidence type="ECO:0000256" key="1">
    <source>
        <dbReference type="ARBA" id="ARBA00004370"/>
    </source>
</evidence>
<dbReference type="KEGG" id="wse:WALSEDRAFT_69582"/>
<comment type="similarity">
    <text evidence="5">Belongs to the SURF1 family.</text>
</comment>
<dbReference type="Pfam" id="PF02104">
    <property type="entry name" value="SURF1"/>
    <property type="match status" value="1"/>
</dbReference>
<gene>
    <name evidence="6" type="ORF">WALSEDRAFT_69582</name>
</gene>
<dbReference type="OrthoDB" id="10040024at2759"/>
<dbReference type="RefSeq" id="XP_006959190.1">
    <property type="nucleotide sequence ID" value="XM_006959128.1"/>
</dbReference>
<dbReference type="FunCoup" id="I4Y9L3">
    <property type="interactions" value="340"/>
</dbReference>
<dbReference type="InterPro" id="IPR045214">
    <property type="entry name" value="Surf1/Surf4"/>
</dbReference>
<dbReference type="Proteomes" id="UP000005242">
    <property type="component" value="Unassembled WGS sequence"/>
</dbReference>
<dbReference type="InterPro" id="IPR002994">
    <property type="entry name" value="Surf1/Shy1"/>
</dbReference>
<dbReference type="AlphaFoldDB" id="I4Y9L3"/>
<feature type="transmembrane region" description="Helical" evidence="5">
    <location>
        <begin position="26"/>
        <end position="45"/>
    </location>
</feature>
<sequence>MMIFKKRNLTKLPEIYNNNKNKKSKLPRFSLIGLSIIPIFTFYLGCWQVKRLDWKLNLIEELDEKLNYEALPLPRSIDTTKLDEFEYRKVSTSGTLSADSIQVKPRIFNGETGIHLIQPLLRKGASTILINRGFLSNDKIENYLRNLKDQYVDITGMLRLSQKRNFFTPNNNPSLGEWFWVDLPAIANHFSQRLNIPIDDVLIDEIYDGLPNHHLLNGIPVGRPSKIELRNQHAIYALTWFSLSFFTTALLYRLTKRTSGLKLMNNK</sequence>
<dbReference type="EMBL" id="JH668237">
    <property type="protein sequence ID" value="EIM20655.1"/>
    <property type="molecule type" value="Genomic_DNA"/>
</dbReference>
<evidence type="ECO:0000256" key="5">
    <source>
        <dbReference type="RuleBase" id="RU363076"/>
    </source>
</evidence>
<feature type="transmembrane region" description="Helical" evidence="5">
    <location>
        <begin position="234"/>
        <end position="254"/>
    </location>
</feature>
<dbReference type="PROSITE" id="PS50895">
    <property type="entry name" value="SURF1"/>
    <property type="match status" value="1"/>
</dbReference>
<dbReference type="eggNOG" id="KOG1563">
    <property type="taxonomic scope" value="Eukaryota"/>
</dbReference>
<protein>
    <recommendedName>
        <fullName evidence="5">SURF1-like protein</fullName>
    </recommendedName>
</protein>
<comment type="function">
    <text evidence="5">Probably involved in the biogenesis of the COX complex.</text>
</comment>
<keyword evidence="5" id="KW-0496">Mitochondrion</keyword>
<dbReference type="OMA" id="WYSRDVA"/>
<keyword evidence="4 5" id="KW-0472">Membrane</keyword>
<dbReference type="PANTHER" id="PTHR23427:SF2">
    <property type="entry name" value="SURFEIT LOCUS PROTEIN 1"/>
    <property type="match status" value="1"/>
</dbReference>
<dbReference type="InParanoid" id="I4Y9L3"/>
<dbReference type="HOGENOM" id="CLU_047737_3_1_1"/>
<evidence type="ECO:0000313" key="7">
    <source>
        <dbReference type="Proteomes" id="UP000005242"/>
    </source>
</evidence>
<dbReference type="GeneID" id="18475604"/>
<organism evidence="6 7">
    <name type="scientific">Wallemia mellicola (strain ATCC MYA-4683 / CBS 633.66)</name>
    <name type="common">Wallemia sebi (CBS 633.66)</name>
    <dbReference type="NCBI Taxonomy" id="671144"/>
    <lineage>
        <taxon>Eukaryota</taxon>
        <taxon>Fungi</taxon>
        <taxon>Dikarya</taxon>
        <taxon>Basidiomycota</taxon>
        <taxon>Wallemiomycotina</taxon>
        <taxon>Wallemiomycetes</taxon>
        <taxon>Wallemiales</taxon>
        <taxon>Wallemiaceae</taxon>
        <taxon>Wallemia</taxon>
    </lineage>
</organism>